<dbReference type="Proteomes" id="UP000800041">
    <property type="component" value="Unassembled WGS sequence"/>
</dbReference>
<evidence type="ECO:0000256" key="8">
    <source>
        <dbReference type="ARBA" id="ARBA00023054"/>
    </source>
</evidence>
<dbReference type="InterPro" id="IPR037650">
    <property type="entry name" value="Loc1"/>
</dbReference>
<keyword evidence="7" id="KW-0509">mRNA transport</keyword>
<dbReference type="GO" id="GO:0051028">
    <property type="term" value="P:mRNA transport"/>
    <property type="evidence" value="ECO:0007669"/>
    <property type="project" value="UniProtKB-KW"/>
</dbReference>
<organism evidence="11 12">
    <name type="scientific">Aulographum hederae CBS 113979</name>
    <dbReference type="NCBI Taxonomy" id="1176131"/>
    <lineage>
        <taxon>Eukaryota</taxon>
        <taxon>Fungi</taxon>
        <taxon>Dikarya</taxon>
        <taxon>Ascomycota</taxon>
        <taxon>Pezizomycotina</taxon>
        <taxon>Dothideomycetes</taxon>
        <taxon>Pleosporomycetidae</taxon>
        <taxon>Aulographales</taxon>
        <taxon>Aulographaceae</taxon>
    </lineage>
</organism>
<proteinExistence type="inferred from homology"/>
<keyword evidence="9" id="KW-0539">Nucleus</keyword>
<comment type="function">
    <text evidence="1">Required for efficient assembly and nuclear export of the 60S ribosomal subunit.</text>
</comment>
<reference evidence="11" key="1">
    <citation type="journal article" date="2020" name="Stud. Mycol.">
        <title>101 Dothideomycetes genomes: a test case for predicting lifestyles and emergence of pathogens.</title>
        <authorList>
            <person name="Haridas S."/>
            <person name="Albert R."/>
            <person name="Binder M."/>
            <person name="Bloem J."/>
            <person name="Labutti K."/>
            <person name="Salamov A."/>
            <person name="Andreopoulos B."/>
            <person name="Baker S."/>
            <person name="Barry K."/>
            <person name="Bills G."/>
            <person name="Bluhm B."/>
            <person name="Cannon C."/>
            <person name="Castanera R."/>
            <person name="Culley D."/>
            <person name="Daum C."/>
            <person name="Ezra D."/>
            <person name="Gonzalez J."/>
            <person name="Henrissat B."/>
            <person name="Kuo A."/>
            <person name="Liang C."/>
            <person name="Lipzen A."/>
            <person name="Lutzoni F."/>
            <person name="Magnuson J."/>
            <person name="Mondo S."/>
            <person name="Nolan M."/>
            <person name="Ohm R."/>
            <person name="Pangilinan J."/>
            <person name="Park H.-J."/>
            <person name="Ramirez L."/>
            <person name="Alfaro M."/>
            <person name="Sun H."/>
            <person name="Tritt A."/>
            <person name="Yoshinaga Y."/>
            <person name="Zwiers L.-H."/>
            <person name="Turgeon B."/>
            <person name="Goodwin S."/>
            <person name="Spatafora J."/>
            <person name="Crous P."/>
            <person name="Grigoriev I."/>
        </authorList>
    </citation>
    <scope>NUCLEOTIDE SEQUENCE</scope>
    <source>
        <strain evidence="11">CBS 113979</strain>
    </source>
</reference>
<dbReference type="GO" id="GO:0008298">
    <property type="term" value="P:intracellular mRNA localization"/>
    <property type="evidence" value="ECO:0007669"/>
    <property type="project" value="TreeGrafter"/>
</dbReference>
<evidence type="ECO:0000256" key="5">
    <source>
        <dbReference type="ARBA" id="ARBA00022448"/>
    </source>
</evidence>
<gene>
    <name evidence="11" type="ORF">K402DRAFT_325916</name>
</gene>
<feature type="region of interest" description="Disordered" evidence="10">
    <location>
        <begin position="134"/>
        <end position="186"/>
    </location>
</feature>
<feature type="compositionally biased region" description="Basic and acidic residues" evidence="10">
    <location>
        <begin position="134"/>
        <end position="149"/>
    </location>
</feature>
<keyword evidence="12" id="KW-1185">Reference proteome</keyword>
<evidence type="ECO:0000256" key="2">
    <source>
        <dbReference type="ARBA" id="ARBA00004604"/>
    </source>
</evidence>
<protein>
    <recommendedName>
        <fullName evidence="13">60S ribosomal subunit assembly/export protein LOC1</fullName>
    </recommendedName>
</protein>
<keyword evidence="5" id="KW-0813">Transport</keyword>
<evidence type="ECO:0000256" key="10">
    <source>
        <dbReference type="SAM" id="MobiDB-lite"/>
    </source>
</evidence>
<evidence type="ECO:0000256" key="4">
    <source>
        <dbReference type="ARBA" id="ARBA00011339"/>
    </source>
</evidence>
<evidence type="ECO:0000256" key="6">
    <source>
        <dbReference type="ARBA" id="ARBA00022517"/>
    </source>
</evidence>
<keyword evidence="6" id="KW-0690">Ribosome biogenesis</keyword>
<comment type="subcellular location">
    <subcellularLocation>
        <location evidence="2">Nucleus</location>
        <location evidence="2">Nucleolus</location>
    </subcellularLocation>
</comment>
<evidence type="ECO:0008006" key="13">
    <source>
        <dbReference type="Google" id="ProtNLM"/>
    </source>
</evidence>
<name>A0A6G1HAI5_9PEZI</name>
<comment type="subunit">
    <text evidence="4">Component of the 66S pre-ribosomal particle.</text>
</comment>
<evidence type="ECO:0000313" key="11">
    <source>
        <dbReference type="EMBL" id="KAF1990074.1"/>
    </source>
</evidence>
<evidence type="ECO:0000256" key="3">
    <source>
        <dbReference type="ARBA" id="ARBA00008132"/>
    </source>
</evidence>
<feature type="compositionally biased region" description="Low complexity" evidence="10">
    <location>
        <begin position="1"/>
        <end position="15"/>
    </location>
</feature>
<dbReference type="AlphaFoldDB" id="A0A6G1HAI5"/>
<dbReference type="OrthoDB" id="1743802at2759"/>
<comment type="similarity">
    <text evidence="3">Belongs to the LOC1 family.</text>
</comment>
<dbReference type="PANTHER" id="PTHR28028:SF1">
    <property type="entry name" value="60S RIBOSOMAL SUBUNIT ASSEMBLY_EXPORT PROTEIN LOC1"/>
    <property type="match status" value="1"/>
</dbReference>
<evidence type="ECO:0000256" key="7">
    <source>
        <dbReference type="ARBA" id="ARBA00022816"/>
    </source>
</evidence>
<feature type="region of interest" description="Disordered" evidence="10">
    <location>
        <begin position="1"/>
        <end position="63"/>
    </location>
</feature>
<dbReference type="PANTHER" id="PTHR28028">
    <property type="entry name" value="60S RIBOSOMAL SUBUNIT ASSEMBLY/EXPORT PROTEIN LOC1"/>
    <property type="match status" value="1"/>
</dbReference>
<dbReference type="GO" id="GO:0003729">
    <property type="term" value="F:mRNA binding"/>
    <property type="evidence" value="ECO:0007669"/>
    <property type="project" value="InterPro"/>
</dbReference>
<dbReference type="EMBL" id="ML977143">
    <property type="protein sequence ID" value="KAF1990074.1"/>
    <property type="molecule type" value="Genomic_DNA"/>
</dbReference>
<feature type="compositionally biased region" description="Basic residues" evidence="10">
    <location>
        <begin position="177"/>
        <end position="186"/>
    </location>
</feature>
<dbReference type="GO" id="GO:0042273">
    <property type="term" value="P:ribosomal large subunit biogenesis"/>
    <property type="evidence" value="ECO:0007669"/>
    <property type="project" value="InterPro"/>
</dbReference>
<dbReference type="GO" id="GO:0005730">
    <property type="term" value="C:nucleolus"/>
    <property type="evidence" value="ECO:0007669"/>
    <property type="project" value="UniProtKB-SubCell"/>
</dbReference>
<sequence>MAPAKPKASSSAPKKFLGSRPKASRMISKSKPSKPTARPNPVQVKTKPSLGPQKKKKRVYTDKELGIPALNMITPAGVQKPKNKKKGKVFVDDKESMMTILAMVNAEKEGAIESKMMKARQMEEIREARKAEAEARAEKKKEKWEETKASFKKGKKRKDDTEDPKPVSAADANKELKRNRKRVSFG</sequence>
<accession>A0A6G1HAI5</accession>
<evidence type="ECO:0000256" key="9">
    <source>
        <dbReference type="ARBA" id="ARBA00023242"/>
    </source>
</evidence>
<evidence type="ECO:0000256" key="1">
    <source>
        <dbReference type="ARBA" id="ARBA00001977"/>
    </source>
</evidence>
<dbReference type="GO" id="GO:0030687">
    <property type="term" value="C:preribosome, large subunit precursor"/>
    <property type="evidence" value="ECO:0007669"/>
    <property type="project" value="TreeGrafter"/>
</dbReference>
<keyword evidence="8" id="KW-0175">Coiled coil</keyword>
<evidence type="ECO:0000313" key="12">
    <source>
        <dbReference type="Proteomes" id="UP000800041"/>
    </source>
</evidence>